<accession>A0A5B7CI35</accession>
<dbReference type="Proteomes" id="UP000324222">
    <property type="component" value="Unassembled WGS sequence"/>
</dbReference>
<dbReference type="AlphaFoldDB" id="A0A5B7CI35"/>
<sequence length="383" mass="42232">MTMTLPIKNLPHLCQLILRCHSTHKSIIPRCVSAVHANNFGCRSLFTHNTETYVKLKEKELHVNPGFGVLHVSGTIDFHIRPTNVQEYPDADRAFVAVHGLPSESCEDVTVELTGEQRDILTVCATPKSQRVFCEVMVPIKYDLDVKLMDEGRLKISQMESDEVKVFTENGEVNSRGLKSHNIHITTENGHITSDGSIQGNIFINAKKTHMKAKRLQGLALNIEAKELSTEIESSYMNQAQIKADKGTIKINNLHGCTDLLVKQGQIVVNGFHGQIAGFMGSGKVEMQVTEVTGHSTLHLKEGSMKLSVLDTPRHTLEVKAPSLSLSEEVRTCGTLSQDNSQVFTISSDDPETNALQATVVSGEAHVDCQNWFSTLGIKLPNK</sequence>
<comment type="caution">
    <text evidence="2">The sequence shown here is derived from an EMBL/GenBank/DDBJ whole genome shotgun (WGS) entry which is preliminary data.</text>
</comment>
<dbReference type="OrthoDB" id="5984441at2759"/>
<dbReference type="PANTHER" id="PTHR34094">
    <property type="match status" value="1"/>
</dbReference>
<protein>
    <submittedName>
        <fullName evidence="2">Protein FAM185A</fullName>
    </submittedName>
</protein>
<evidence type="ECO:0000313" key="3">
    <source>
        <dbReference type="Proteomes" id="UP000324222"/>
    </source>
</evidence>
<dbReference type="EMBL" id="VSRR010000057">
    <property type="protein sequence ID" value="MPC09139.1"/>
    <property type="molecule type" value="Genomic_DNA"/>
</dbReference>
<feature type="domain" description="DUF4097" evidence="1">
    <location>
        <begin position="201"/>
        <end position="332"/>
    </location>
</feature>
<evidence type="ECO:0000259" key="1">
    <source>
        <dbReference type="Pfam" id="PF13349"/>
    </source>
</evidence>
<dbReference type="PANTHER" id="PTHR34094:SF1">
    <property type="entry name" value="PROTEIN FAM185A"/>
    <property type="match status" value="1"/>
</dbReference>
<evidence type="ECO:0000313" key="2">
    <source>
        <dbReference type="EMBL" id="MPC09139.1"/>
    </source>
</evidence>
<name>A0A5B7CI35_PORTR</name>
<reference evidence="2 3" key="1">
    <citation type="submission" date="2019-05" db="EMBL/GenBank/DDBJ databases">
        <title>Another draft genome of Portunus trituberculatus and its Hox gene families provides insights of decapod evolution.</title>
        <authorList>
            <person name="Jeong J.-H."/>
            <person name="Song I."/>
            <person name="Kim S."/>
            <person name="Choi T."/>
            <person name="Kim D."/>
            <person name="Ryu S."/>
            <person name="Kim W."/>
        </authorList>
    </citation>
    <scope>NUCLEOTIDE SEQUENCE [LARGE SCALE GENOMIC DNA]</scope>
    <source>
        <tissue evidence="2">Muscle</tissue>
    </source>
</reference>
<dbReference type="Pfam" id="PF13349">
    <property type="entry name" value="DUF4097"/>
    <property type="match status" value="1"/>
</dbReference>
<gene>
    <name evidence="2" type="primary">Fam185a</name>
    <name evidence="2" type="ORF">E2C01_001742</name>
</gene>
<dbReference type="InterPro" id="IPR025164">
    <property type="entry name" value="Toastrack_DUF4097"/>
</dbReference>
<organism evidence="2 3">
    <name type="scientific">Portunus trituberculatus</name>
    <name type="common">Swimming crab</name>
    <name type="synonym">Neptunus trituberculatus</name>
    <dbReference type="NCBI Taxonomy" id="210409"/>
    <lineage>
        <taxon>Eukaryota</taxon>
        <taxon>Metazoa</taxon>
        <taxon>Ecdysozoa</taxon>
        <taxon>Arthropoda</taxon>
        <taxon>Crustacea</taxon>
        <taxon>Multicrustacea</taxon>
        <taxon>Malacostraca</taxon>
        <taxon>Eumalacostraca</taxon>
        <taxon>Eucarida</taxon>
        <taxon>Decapoda</taxon>
        <taxon>Pleocyemata</taxon>
        <taxon>Brachyura</taxon>
        <taxon>Eubrachyura</taxon>
        <taxon>Portunoidea</taxon>
        <taxon>Portunidae</taxon>
        <taxon>Portuninae</taxon>
        <taxon>Portunus</taxon>
    </lineage>
</organism>
<proteinExistence type="predicted"/>
<keyword evidence="3" id="KW-1185">Reference proteome</keyword>